<evidence type="ECO:0000259" key="6">
    <source>
        <dbReference type="PROSITE" id="PS50977"/>
    </source>
</evidence>
<keyword evidence="4" id="KW-0804">Transcription</keyword>
<accession>A0ABX6P8Y3</accession>
<organism evidence="7 8">
    <name type="scientific">Ramlibacter terrae</name>
    <dbReference type="NCBI Taxonomy" id="2732511"/>
    <lineage>
        <taxon>Bacteria</taxon>
        <taxon>Pseudomonadati</taxon>
        <taxon>Pseudomonadota</taxon>
        <taxon>Betaproteobacteria</taxon>
        <taxon>Burkholderiales</taxon>
        <taxon>Comamonadaceae</taxon>
        <taxon>Ramlibacter</taxon>
    </lineage>
</organism>
<keyword evidence="8" id="KW-1185">Reference proteome</keyword>
<evidence type="ECO:0000256" key="5">
    <source>
        <dbReference type="PROSITE-ProRule" id="PRU00335"/>
    </source>
</evidence>
<dbReference type="Pfam" id="PF00440">
    <property type="entry name" value="TetR_N"/>
    <property type="match status" value="1"/>
</dbReference>
<dbReference type="InterPro" id="IPR050109">
    <property type="entry name" value="HTH-type_TetR-like_transc_reg"/>
</dbReference>
<sequence length="170" mass="18403">MARAVADQGYADTTIADIVREASVSRRTFYEHFAGKAECLVALYEAASHNALKVLRDAIDPAHDWEEQVERALGAYLGCMAANPVLMRTLFIEILGLGAEGLAARRRVNQEIADYMLGVVGSERVTPEMAMAVVGGIHELVLQAIEDGRVTELPELTVTATALVKAVAHR</sequence>
<evidence type="ECO:0000256" key="4">
    <source>
        <dbReference type="ARBA" id="ARBA00023163"/>
    </source>
</evidence>
<dbReference type="InterPro" id="IPR009057">
    <property type="entry name" value="Homeodomain-like_sf"/>
</dbReference>
<dbReference type="PROSITE" id="PS50977">
    <property type="entry name" value="HTH_TETR_2"/>
    <property type="match status" value="1"/>
</dbReference>
<dbReference type="InterPro" id="IPR023772">
    <property type="entry name" value="DNA-bd_HTH_TetR-type_CS"/>
</dbReference>
<dbReference type="Proteomes" id="UP000500826">
    <property type="component" value="Chromosome"/>
</dbReference>
<proteinExistence type="predicted"/>
<dbReference type="Gene3D" id="1.10.357.10">
    <property type="entry name" value="Tetracycline Repressor, domain 2"/>
    <property type="match status" value="1"/>
</dbReference>
<keyword evidence="1" id="KW-0678">Repressor</keyword>
<feature type="DNA-binding region" description="H-T-H motif" evidence="5">
    <location>
        <begin position="14"/>
        <end position="33"/>
    </location>
</feature>
<keyword evidence="2" id="KW-0805">Transcription regulation</keyword>
<dbReference type="SUPFAM" id="SSF46689">
    <property type="entry name" value="Homeodomain-like"/>
    <property type="match status" value="1"/>
</dbReference>
<evidence type="ECO:0000256" key="2">
    <source>
        <dbReference type="ARBA" id="ARBA00023015"/>
    </source>
</evidence>
<evidence type="ECO:0000313" key="8">
    <source>
        <dbReference type="Proteomes" id="UP000500826"/>
    </source>
</evidence>
<dbReference type="InterPro" id="IPR001647">
    <property type="entry name" value="HTH_TetR"/>
</dbReference>
<evidence type="ECO:0000313" key="7">
    <source>
        <dbReference type="EMBL" id="QJW85808.1"/>
    </source>
</evidence>
<protein>
    <submittedName>
        <fullName evidence="7">TetR/AcrR family transcriptional regulator</fullName>
    </submittedName>
</protein>
<keyword evidence="3 5" id="KW-0238">DNA-binding</keyword>
<name>A0ABX6P8Y3_9BURK</name>
<reference evidence="7 8" key="1">
    <citation type="submission" date="2020-05" db="EMBL/GenBank/DDBJ databases">
        <title>Ramlibacter rhizophilus sp. nov., isolated from rhizosphere soil of national flower Mugunghwa from South Korea.</title>
        <authorList>
            <person name="Zheng-Fei Y."/>
            <person name="Huan T."/>
        </authorList>
    </citation>
    <scope>NUCLEOTIDE SEQUENCE [LARGE SCALE GENOMIC DNA]</scope>
    <source>
        <strain evidence="7 8">H242</strain>
    </source>
</reference>
<gene>
    <name evidence="7" type="ORF">HK414_12795</name>
</gene>
<evidence type="ECO:0000256" key="1">
    <source>
        <dbReference type="ARBA" id="ARBA00022491"/>
    </source>
</evidence>
<feature type="domain" description="HTH tetR-type" evidence="6">
    <location>
        <begin position="1"/>
        <end position="51"/>
    </location>
</feature>
<dbReference type="EMBL" id="CP053418">
    <property type="protein sequence ID" value="QJW85808.1"/>
    <property type="molecule type" value="Genomic_DNA"/>
</dbReference>
<dbReference type="PROSITE" id="PS01081">
    <property type="entry name" value="HTH_TETR_1"/>
    <property type="match status" value="1"/>
</dbReference>
<evidence type="ECO:0000256" key="3">
    <source>
        <dbReference type="ARBA" id="ARBA00023125"/>
    </source>
</evidence>
<dbReference type="PANTHER" id="PTHR30055">
    <property type="entry name" value="HTH-TYPE TRANSCRIPTIONAL REGULATOR RUTR"/>
    <property type="match status" value="1"/>
</dbReference>
<dbReference type="PANTHER" id="PTHR30055:SF234">
    <property type="entry name" value="HTH-TYPE TRANSCRIPTIONAL REGULATOR BETI"/>
    <property type="match status" value="1"/>
</dbReference>